<keyword evidence="2" id="KW-0285">Flavoprotein</keyword>
<dbReference type="Pfam" id="PF00743">
    <property type="entry name" value="FMO-like"/>
    <property type="match status" value="1"/>
</dbReference>
<dbReference type="InterPro" id="IPR051209">
    <property type="entry name" value="FAD-bind_Monooxygenase_sf"/>
</dbReference>
<keyword evidence="4" id="KW-0560">Oxidoreductase</keyword>
<dbReference type="PANTHER" id="PTHR42877:SF11">
    <property type="entry name" value="MONOOXYGENASE, PUTATIVE (AFU_ORTHOLOGUE AFUA_6G13790)-RELATED"/>
    <property type="match status" value="1"/>
</dbReference>
<dbReference type="GO" id="GO:0050661">
    <property type="term" value="F:NADP binding"/>
    <property type="evidence" value="ECO:0007669"/>
    <property type="project" value="InterPro"/>
</dbReference>
<name>A0A6A6B5U0_9PEZI</name>
<keyword evidence="7" id="KW-1185">Reference proteome</keyword>
<proteinExistence type="inferred from homology"/>
<comment type="similarity">
    <text evidence="1">Belongs to the FAD-binding monooxygenase family.</text>
</comment>
<dbReference type="GeneID" id="54296727"/>
<evidence type="ECO:0008006" key="8">
    <source>
        <dbReference type="Google" id="ProtNLM"/>
    </source>
</evidence>
<organism evidence="6 7">
    <name type="scientific">Aplosporella prunicola CBS 121167</name>
    <dbReference type="NCBI Taxonomy" id="1176127"/>
    <lineage>
        <taxon>Eukaryota</taxon>
        <taxon>Fungi</taxon>
        <taxon>Dikarya</taxon>
        <taxon>Ascomycota</taxon>
        <taxon>Pezizomycotina</taxon>
        <taxon>Dothideomycetes</taxon>
        <taxon>Dothideomycetes incertae sedis</taxon>
        <taxon>Botryosphaeriales</taxon>
        <taxon>Aplosporellaceae</taxon>
        <taxon>Aplosporella</taxon>
    </lineage>
</organism>
<feature type="compositionally biased region" description="Polar residues" evidence="5">
    <location>
        <begin position="10"/>
        <end position="27"/>
    </location>
</feature>
<dbReference type="GO" id="GO:0050660">
    <property type="term" value="F:flavin adenine dinucleotide binding"/>
    <property type="evidence" value="ECO:0007669"/>
    <property type="project" value="InterPro"/>
</dbReference>
<evidence type="ECO:0000256" key="5">
    <source>
        <dbReference type="SAM" id="MobiDB-lite"/>
    </source>
</evidence>
<gene>
    <name evidence="6" type="ORF">K452DRAFT_275341</name>
</gene>
<evidence type="ECO:0000313" key="6">
    <source>
        <dbReference type="EMBL" id="KAF2139226.1"/>
    </source>
</evidence>
<dbReference type="RefSeq" id="XP_033394939.1">
    <property type="nucleotide sequence ID" value="XM_033539231.1"/>
</dbReference>
<dbReference type="Gene3D" id="3.50.50.60">
    <property type="entry name" value="FAD/NAD(P)-binding domain"/>
    <property type="match status" value="2"/>
</dbReference>
<evidence type="ECO:0000313" key="7">
    <source>
        <dbReference type="Proteomes" id="UP000799438"/>
    </source>
</evidence>
<evidence type="ECO:0000256" key="4">
    <source>
        <dbReference type="ARBA" id="ARBA00023002"/>
    </source>
</evidence>
<dbReference type="InterPro" id="IPR020946">
    <property type="entry name" value="Flavin_mOase-like"/>
</dbReference>
<protein>
    <recommendedName>
        <fullName evidence="8">FAD/NAD(P)-binding domain-containing protein</fullName>
    </recommendedName>
</protein>
<evidence type="ECO:0000256" key="3">
    <source>
        <dbReference type="ARBA" id="ARBA00022827"/>
    </source>
</evidence>
<dbReference type="SUPFAM" id="SSF51905">
    <property type="entry name" value="FAD/NAD(P)-binding domain"/>
    <property type="match status" value="3"/>
</dbReference>
<dbReference type="InterPro" id="IPR036188">
    <property type="entry name" value="FAD/NAD-bd_sf"/>
</dbReference>
<evidence type="ECO:0000256" key="1">
    <source>
        <dbReference type="ARBA" id="ARBA00010139"/>
    </source>
</evidence>
<reference evidence="6" key="1">
    <citation type="journal article" date="2020" name="Stud. Mycol.">
        <title>101 Dothideomycetes genomes: a test case for predicting lifestyles and emergence of pathogens.</title>
        <authorList>
            <person name="Haridas S."/>
            <person name="Albert R."/>
            <person name="Binder M."/>
            <person name="Bloem J."/>
            <person name="Labutti K."/>
            <person name="Salamov A."/>
            <person name="Andreopoulos B."/>
            <person name="Baker S."/>
            <person name="Barry K."/>
            <person name="Bills G."/>
            <person name="Bluhm B."/>
            <person name="Cannon C."/>
            <person name="Castanera R."/>
            <person name="Culley D."/>
            <person name="Daum C."/>
            <person name="Ezra D."/>
            <person name="Gonzalez J."/>
            <person name="Henrissat B."/>
            <person name="Kuo A."/>
            <person name="Liang C."/>
            <person name="Lipzen A."/>
            <person name="Lutzoni F."/>
            <person name="Magnuson J."/>
            <person name="Mondo S."/>
            <person name="Nolan M."/>
            <person name="Ohm R."/>
            <person name="Pangilinan J."/>
            <person name="Park H.-J."/>
            <person name="Ramirez L."/>
            <person name="Alfaro M."/>
            <person name="Sun H."/>
            <person name="Tritt A."/>
            <person name="Yoshinaga Y."/>
            <person name="Zwiers L.-H."/>
            <person name="Turgeon B."/>
            <person name="Goodwin S."/>
            <person name="Spatafora J."/>
            <person name="Crous P."/>
            <person name="Grigoriev I."/>
        </authorList>
    </citation>
    <scope>NUCLEOTIDE SEQUENCE</scope>
    <source>
        <strain evidence="6">CBS 121167</strain>
    </source>
</reference>
<keyword evidence="3" id="KW-0274">FAD</keyword>
<sequence>MVTKKAGLPNGTSHNNSSQKETGSADTSVPLESHPNWVSLLEQPLHTPRPLKIICVGAGYSGLTLAHKIKHEHKLSDILDLTIYEKNSDVGGTWFENRYPGVACDVPAHCYTFLFEPNPDWSHFYASGPEIQAYIKRTVRKWDLDERVQFNSKIVEAVWNEDAGKWRIKVDQAGTVKEDEADILINGAGFLNKASWPRIEGLDDFRGKIMHTAEWDTSYDWHGKRVAVIGNGSSGIQCVAAMQPKVSRLVNYVRNPTWISINFLADDAQNGKNYAYSEEQKKRFREDHDYHFAYRRNLEANVNKFYFGMLTGHPAQTALQAASKSQMQERIDKLQHAHFKPEELIPQFKPGCRRLTPGDGYIEAFDAPNCSMNRNAISRVTPRGILTANGVEEAFDMIVCATGFDTNFVPSWKLVGRDGATLEERWKTDPQAFFAVQVDSMPNFFMFNGPNCPISHGSVLTQIMWTCDYILRWARKIATEDIKSVEPLPAAVRDYNVWAQEFLKRTTWADECRSWYKNGKHIGWVTGPYPGSILHFKECLDHMGGEHFDVRYRSKNRFRGLGNGLTKIEGNGEGDTAWYMEETRLKYKL</sequence>
<dbReference type="AlphaFoldDB" id="A0A6A6B5U0"/>
<evidence type="ECO:0000256" key="2">
    <source>
        <dbReference type="ARBA" id="ARBA00022630"/>
    </source>
</evidence>
<dbReference type="EMBL" id="ML995493">
    <property type="protein sequence ID" value="KAF2139226.1"/>
    <property type="molecule type" value="Genomic_DNA"/>
</dbReference>
<feature type="region of interest" description="Disordered" evidence="5">
    <location>
        <begin position="1"/>
        <end position="29"/>
    </location>
</feature>
<dbReference type="Proteomes" id="UP000799438">
    <property type="component" value="Unassembled WGS sequence"/>
</dbReference>
<dbReference type="PANTHER" id="PTHR42877">
    <property type="entry name" value="L-ORNITHINE N(5)-MONOOXYGENASE-RELATED"/>
    <property type="match status" value="1"/>
</dbReference>
<dbReference type="GO" id="GO:0004499">
    <property type="term" value="F:N,N-dimethylaniline monooxygenase activity"/>
    <property type="evidence" value="ECO:0007669"/>
    <property type="project" value="InterPro"/>
</dbReference>
<accession>A0A6A6B5U0</accession>
<dbReference type="OrthoDB" id="74360at2759"/>